<sequence length="239" mass="26522">MRKRNGFGRIAVLSALLALGQSPVFADEQLFGHIKGAEPMPEGGMEVVGYATHRWDKGTGSYAATDYKLEVERGLTNRLTGALYLKGMGIDTQGLRIDGYMPGDQRYAFKLSGVEGSLKYAFLTPARDDIGIAAYLSFSKDWIDAHSGQDKDKYNMELKLLSQKYFLDGQVVWAANTGIGSTYAKRGAVALPYEGFEWTTDPEMEIEYMAGTGLSYRFAPNWYIGAEVFYETEFETEVG</sequence>
<dbReference type="InterPro" id="IPR046603">
    <property type="entry name" value="DUF6662"/>
</dbReference>
<accession>A0A1J5PMP3</accession>
<gene>
    <name evidence="1" type="ORF">GALL_455560</name>
</gene>
<protein>
    <submittedName>
        <fullName evidence="1">Uncharacterized protein</fullName>
    </submittedName>
</protein>
<evidence type="ECO:0000313" key="1">
    <source>
        <dbReference type="EMBL" id="OIQ72814.1"/>
    </source>
</evidence>
<organism evidence="1">
    <name type="scientific">mine drainage metagenome</name>
    <dbReference type="NCBI Taxonomy" id="410659"/>
    <lineage>
        <taxon>unclassified sequences</taxon>
        <taxon>metagenomes</taxon>
        <taxon>ecological metagenomes</taxon>
    </lineage>
</organism>
<dbReference type="AlphaFoldDB" id="A0A1J5PMP3"/>
<proteinExistence type="predicted"/>
<name>A0A1J5PMP3_9ZZZZ</name>
<reference evidence="1" key="1">
    <citation type="submission" date="2016-10" db="EMBL/GenBank/DDBJ databases">
        <title>Sequence of Gallionella enrichment culture.</title>
        <authorList>
            <person name="Poehlein A."/>
            <person name="Muehling M."/>
            <person name="Daniel R."/>
        </authorList>
    </citation>
    <scope>NUCLEOTIDE SEQUENCE</scope>
</reference>
<dbReference type="EMBL" id="MLJW01003118">
    <property type="protein sequence ID" value="OIQ72814.1"/>
    <property type="molecule type" value="Genomic_DNA"/>
</dbReference>
<dbReference type="Pfam" id="PF20367">
    <property type="entry name" value="DUF6662"/>
    <property type="match status" value="1"/>
</dbReference>
<comment type="caution">
    <text evidence="1">The sequence shown here is derived from an EMBL/GenBank/DDBJ whole genome shotgun (WGS) entry which is preliminary data.</text>
</comment>